<dbReference type="Pfam" id="PF09754">
    <property type="entry name" value="PAC2"/>
    <property type="match status" value="1"/>
</dbReference>
<dbReference type="AlphaFoldDB" id="A0A1V6N5E4"/>
<accession>A0A1V6N5E4</accession>
<evidence type="ECO:0008006" key="3">
    <source>
        <dbReference type="Google" id="ProtNLM"/>
    </source>
</evidence>
<name>A0A1V6N5E4_METAZ</name>
<dbReference type="PANTHER" id="PTHR35610">
    <property type="entry name" value="3-ISOPROPYLMALATE DEHYDRATASE-RELATED"/>
    <property type="match status" value="1"/>
</dbReference>
<dbReference type="Proteomes" id="UP000191661">
    <property type="component" value="Unassembled WGS sequence"/>
</dbReference>
<dbReference type="InterPro" id="IPR019151">
    <property type="entry name" value="Proteasome_assmbl_chaperone_2"/>
</dbReference>
<proteinExistence type="predicted"/>
<evidence type="ECO:0000313" key="1">
    <source>
        <dbReference type="EMBL" id="OQD59807.1"/>
    </source>
</evidence>
<dbReference type="InterPro" id="IPR038389">
    <property type="entry name" value="PSMG2_sf"/>
</dbReference>
<keyword evidence="2" id="KW-1185">Reference proteome</keyword>
<comment type="caution">
    <text evidence="1">The sequence shown here is derived from an EMBL/GenBank/DDBJ whole genome shotgun (WGS) entry which is preliminary data.</text>
</comment>
<dbReference type="OrthoDB" id="35908at2157"/>
<dbReference type="SUPFAM" id="SSF159659">
    <property type="entry name" value="Cgl1923-like"/>
    <property type="match status" value="1"/>
</dbReference>
<dbReference type="NCBIfam" id="TIGR00161">
    <property type="entry name" value="proteasome assembly chaperone family protein"/>
    <property type="match status" value="1"/>
</dbReference>
<dbReference type="Gene3D" id="3.40.50.10900">
    <property type="entry name" value="PAC-like subunit"/>
    <property type="match status" value="1"/>
</dbReference>
<gene>
    <name evidence="1" type="ORF">MBBAR_1c02120</name>
</gene>
<dbReference type="PANTHER" id="PTHR35610:SF3">
    <property type="entry name" value="PROTEASOME ASSEMBLY CHAPERONE FAMILY PROTEIN"/>
    <property type="match status" value="1"/>
</dbReference>
<reference evidence="1 2" key="1">
    <citation type="submission" date="2014-12" db="EMBL/GenBank/DDBJ databases">
        <title>Genome sequence of Methanobrevibacter arboriphilicus DH1, DSM1125.</title>
        <authorList>
            <person name="Poehlein A."/>
            <person name="Thauer R.K."/>
            <person name="Seedorf H."/>
            <person name="Daniel R."/>
        </authorList>
    </citation>
    <scope>NUCLEOTIDE SEQUENCE [LARGE SCALE GENOMIC DNA]</scope>
    <source>
        <strain evidence="1 2">DH1</strain>
    </source>
</reference>
<sequence>MIVETKTDCCKIVSEDIEDAIVLEGSPNAGLIGNIIGWLLVDNLKMREIGYIESKHFPPLAVLYKGIALHPFRIYEGEGLVLFLSDFIVPQEVVFDMTNVIVDWMDKNNSKELLTFNSALVREKMNPAGAVANSTEALDKLKEKDLPIMQMGNINGISGTLLTQSAQKNIPATCILAETLTQYPDPRAAAEAVQGLNKLLDMDIDYEPLLKEAQDIESRLQKLAEEVTKNPQPPIYM</sequence>
<organism evidence="1 2">
    <name type="scientific">Methanobrevibacter arboriphilus JCM 13429 = DSM 1125</name>
    <dbReference type="NCBI Taxonomy" id="1300164"/>
    <lineage>
        <taxon>Archaea</taxon>
        <taxon>Methanobacteriati</taxon>
        <taxon>Methanobacteriota</taxon>
        <taxon>Methanomada group</taxon>
        <taxon>Methanobacteria</taxon>
        <taxon>Methanobacteriales</taxon>
        <taxon>Methanobacteriaceae</taxon>
        <taxon>Methanobrevibacter</taxon>
    </lineage>
</organism>
<dbReference type="RefSeq" id="WP_080459428.1">
    <property type="nucleotide sequence ID" value="NZ_JXMW01000001.1"/>
</dbReference>
<dbReference type="InterPro" id="IPR004425">
    <property type="entry name" value="MJ0106-like"/>
</dbReference>
<protein>
    <recommendedName>
        <fullName evidence="3">Proteasome assembly chaperone family protein</fullName>
    </recommendedName>
</protein>
<dbReference type="EMBL" id="JXMW01000001">
    <property type="protein sequence ID" value="OQD59807.1"/>
    <property type="molecule type" value="Genomic_DNA"/>
</dbReference>
<evidence type="ECO:0000313" key="2">
    <source>
        <dbReference type="Proteomes" id="UP000191661"/>
    </source>
</evidence>